<proteinExistence type="predicted"/>
<dbReference type="AlphaFoldDB" id="A0A2M3ZVB8"/>
<accession>A0A2M3ZVB8</accession>
<feature type="chain" id="PRO_5014960479" evidence="2">
    <location>
        <begin position="27"/>
        <end position="80"/>
    </location>
</feature>
<feature type="region of interest" description="Disordered" evidence="1">
    <location>
        <begin position="30"/>
        <end position="68"/>
    </location>
</feature>
<protein>
    <submittedName>
        <fullName evidence="3">Putative secreted peptide</fullName>
    </submittedName>
</protein>
<dbReference type="EMBL" id="GGFM01011766">
    <property type="protein sequence ID" value="MBW32517.1"/>
    <property type="molecule type" value="Transcribed_RNA"/>
</dbReference>
<evidence type="ECO:0000256" key="1">
    <source>
        <dbReference type="SAM" id="MobiDB-lite"/>
    </source>
</evidence>
<sequence>MALVATFRAPVLTLIMAVATAATARAVMIPSGIRNPPPNGGVPGNRRKKVPLRTRNPTRSTTTTAPPSTIMIPGVTAVLV</sequence>
<name>A0A2M3ZVB8_9DIPT</name>
<reference evidence="3" key="1">
    <citation type="submission" date="2018-01" db="EMBL/GenBank/DDBJ databases">
        <title>An insight into the sialome of Amazonian anophelines.</title>
        <authorList>
            <person name="Ribeiro J.M."/>
            <person name="Scarpassa V."/>
            <person name="Calvo E."/>
        </authorList>
    </citation>
    <scope>NUCLEOTIDE SEQUENCE</scope>
    <source>
        <tissue evidence="3">Salivary glands</tissue>
    </source>
</reference>
<evidence type="ECO:0000313" key="3">
    <source>
        <dbReference type="EMBL" id="MBW32517.1"/>
    </source>
</evidence>
<feature type="signal peptide" evidence="2">
    <location>
        <begin position="1"/>
        <end position="26"/>
    </location>
</feature>
<keyword evidence="2" id="KW-0732">Signal</keyword>
<organism evidence="3">
    <name type="scientific">Anopheles braziliensis</name>
    <dbReference type="NCBI Taxonomy" id="58242"/>
    <lineage>
        <taxon>Eukaryota</taxon>
        <taxon>Metazoa</taxon>
        <taxon>Ecdysozoa</taxon>
        <taxon>Arthropoda</taxon>
        <taxon>Hexapoda</taxon>
        <taxon>Insecta</taxon>
        <taxon>Pterygota</taxon>
        <taxon>Neoptera</taxon>
        <taxon>Endopterygota</taxon>
        <taxon>Diptera</taxon>
        <taxon>Nematocera</taxon>
        <taxon>Culicoidea</taxon>
        <taxon>Culicidae</taxon>
        <taxon>Anophelinae</taxon>
        <taxon>Anopheles</taxon>
    </lineage>
</organism>
<evidence type="ECO:0000256" key="2">
    <source>
        <dbReference type="SAM" id="SignalP"/>
    </source>
</evidence>
<feature type="compositionally biased region" description="Low complexity" evidence="1">
    <location>
        <begin position="53"/>
        <end position="68"/>
    </location>
</feature>